<accession>A0ABS4SWU3</accession>
<comment type="caution">
    <text evidence="1">The sequence shown here is derived from an EMBL/GenBank/DDBJ whole genome shotgun (WGS) entry which is preliminary data.</text>
</comment>
<protein>
    <submittedName>
        <fullName evidence="1">Uncharacterized protein</fullName>
    </submittedName>
</protein>
<evidence type="ECO:0000313" key="1">
    <source>
        <dbReference type="EMBL" id="MBP2296543.1"/>
    </source>
</evidence>
<organism evidence="1 2">
    <name type="scientific">Azospirillum rugosum</name>
    <dbReference type="NCBI Taxonomy" id="416170"/>
    <lineage>
        <taxon>Bacteria</taxon>
        <taxon>Pseudomonadati</taxon>
        <taxon>Pseudomonadota</taxon>
        <taxon>Alphaproteobacteria</taxon>
        <taxon>Rhodospirillales</taxon>
        <taxon>Azospirillaceae</taxon>
        <taxon>Azospirillum</taxon>
    </lineage>
</organism>
<proteinExistence type="predicted"/>
<gene>
    <name evidence="1" type="ORF">J2851_006361</name>
</gene>
<dbReference type="EMBL" id="JAGINP010000032">
    <property type="protein sequence ID" value="MBP2296543.1"/>
    <property type="molecule type" value="Genomic_DNA"/>
</dbReference>
<name>A0ABS4SWU3_9PROT</name>
<dbReference type="Proteomes" id="UP000781958">
    <property type="component" value="Unassembled WGS sequence"/>
</dbReference>
<reference evidence="1 2" key="1">
    <citation type="submission" date="2021-03" db="EMBL/GenBank/DDBJ databases">
        <title>Genomic Encyclopedia of Type Strains, Phase III (KMG-III): the genomes of soil and plant-associated and newly described type strains.</title>
        <authorList>
            <person name="Whitman W."/>
        </authorList>
    </citation>
    <scope>NUCLEOTIDE SEQUENCE [LARGE SCALE GENOMIC DNA]</scope>
    <source>
        <strain evidence="1 2">IMMIB AFH-6</strain>
    </source>
</reference>
<sequence>MAQRQPAMLHGGPAADVVETAKIVPFRRSNHRHQAFVLAATTRGWAPRMDLLTITHDRLPPAEEGGAARGPDIIRISGPYADVLAYIADSPDCVVRFESPNGAVATAELTVS</sequence>
<keyword evidence="2" id="KW-1185">Reference proteome</keyword>
<dbReference type="RefSeq" id="WP_209771839.1">
    <property type="nucleotide sequence ID" value="NZ_JAGINP010000032.1"/>
</dbReference>
<evidence type="ECO:0000313" key="2">
    <source>
        <dbReference type="Proteomes" id="UP000781958"/>
    </source>
</evidence>